<sequence length="412" mass="45355">MRTHIFGLSNIMVTKTYRMNMWERWRFIFTKGRETLYRIEPSEGLFGRLSNRLPSVDSNAFPQTSFKWFAKVPRCQWLVACASVLLVGLPDVLHAGQGLRRTQAIPLSKGWNAVFLEVEPDDTSPAKVFSGLPVDKAATLVENPTTNQFVSDSAIDLSKSGGWGIWYSAELPESFLKSLDAIHGNQAYLVHAKEGCVWQAVGSATQTIVKWRSDAYNLVGFPVRTPGGPTFGQFFAGSPAHVGQKIYRLVNGRWKQVLQPTTQAMKSGEAFWIFCEGRSEYQGPLRVEAPSRLGLLLGRGGNEIILRNNCPHPLNPTVEHVPGASPAVPLSVIVRTFGDPADPTSTASVPMPAAAWSQTLPPLESGDGFAIPFECRAAEMVRPEQASLLKITTDLGTETWVPVRGFRDDLED</sequence>
<accession>A0ABM7RCW0</accession>
<evidence type="ECO:0000313" key="1">
    <source>
        <dbReference type="EMBL" id="BCX47603.1"/>
    </source>
</evidence>
<dbReference type="EMBL" id="AP024702">
    <property type="protein sequence ID" value="BCX47603.1"/>
    <property type="molecule type" value="Genomic_DNA"/>
</dbReference>
<proteinExistence type="predicted"/>
<dbReference type="Proteomes" id="UP001374893">
    <property type="component" value="Chromosome"/>
</dbReference>
<keyword evidence="2" id="KW-1185">Reference proteome</keyword>
<protein>
    <submittedName>
        <fullName evidence="1">Uncharacterized protein</fullName>
    </submittedName>
</protein>
<reference evidence="1 2" key="1">
    <citation type="submission" date="2021-06" db="EMBL/GenBank/DDBJ databases">
        <title>Complete genome of Haloferula helveola possessing various polysaccharide degrading enzymes.</title>
        <authorList>
            <person name="Takami H."/>
            <person name="Huang C."/>
            <person name="Hamasaki K."/>
        </authorList>
    </citation>
    <scope>NUCLEOTIDE SEQUENCE [LARGE SCALE GENOMIC DNA]</scope>
    <source>
        <strain evidence="1 2">CN-1</strain>
    </source>
</reference>
<gene>
    <name evidence="1" type="ORF">HAHE_15110</name>
</gene>
<organism evidence="1 2">
    <name type="scientific">Haloferula helveola</name>
    <dbReference type="NCBI Taxonomy" id="490095"/>
    <lineage>
        <taxon>Bacteria</taxon>
        <taxon>Pseudomonadati</taxon>
        <taxon>Verrucomicrobiota</taxon>
        <taxon>Verrucomicrobiia</taxon>
        <taxon>Verrucomicrobiales</taxon>
        <taxon>Verrucomicrobiaceae</taxon>
        <taxon>Haloferula</taxon>
    </lineage>
</organism>
<evidence type="ECO:0000313" key="2">
    <source>
        <dbReference type="Proteomes" id="UP001374893"/>
    </source>
</evidence>
<name>A0ABM7RCW0_9BACT</name>